<keyword evidence="1" id="KW-0812">Transmembrane</keyword>
<keyword evidence="1" id="KW-1133">Transmembrane helix</keyword>
<feature type="transmembrane region" description="Helical" evidence="1">
    <location>
        <begin position="90"/>
        <end position="109"/>
    </location>
</feature>
<name>A0A285B328_9ENTR</name>
<proteinExistence type="predicted"/>
<evidence type="ECO:0008006" key="4">
    <source>
        <dbReference type="Google" id="ProtNLM"/>
    </source>
</evidence>
<evidence type="ECO:0000256" key="1">
    <source>
        <dbReference type="SAM" id="Phobius"/>
    </source>
</evidence>
<dbReference type="Proteomes" id="UP000220639">
    <property type="component" value="Unassembled WGS sequence"/>
</dbReference>
<accession>A0A285B328</accession>
<dbReference type="InterPro" id="IPR010718">
    <property type="entry name" value="DUF1294"/>
</dbReference>
<dbReference type="EMBL" id="FZTC01000019">
    <property type="protein sequence ID" value="SNU35288.1"/>
    <property type="molecule type" value="Genomic_DNA"/>
</dbReference>
<evidence type="ECO:0000313" key="2">
    <source>
        <dbReference type="EMBL" id="SNU35288.1"/>
    </source>
</evidence>
<organism evidence="2 3">
    <name type="scientific">Klebsiella grimontii</name>
    <dbReference type="NCBI Taxonomy" id="2058152"/>
    <lineage>
        <taxon>Bacteria</taxon>
        <taxon>Pseudomonadati</taxon>
        <taxon>Pseudomonadota</taxon>
        <taxon>Gammaproteobacteria</taxon>
        <taxon>Enterobacterales</taxon>
        <taxon>Enterobacteriaceae</taxon>
        <taxon>Klebsiella/Raoultella group</taxon>
        <taxon>Klebsiella</taxon>
    </lineage>
</organism>
<feature type="transmembrane region" description="Helical" evidence="1">
    <location>
        <begin position="60"/>
        <end position="78"/>
    </location>
</feature>
<dbReference type="AlphaFoldDB" id="A0A285B328"/>
<gene>
    <name evidence="2" type="ORF">KOSB73_260012</name>
</gene>
<feature type="transmembrane region" description="Helical" evidence="1">
    <location>
        <begin position="7"/>
        <end position="40"/>
    </location>
</feature>
<reference evidence="3" key="1">
    <citation type="submission" date="2017-08" db="EMBL/GenBank/DDBJ databases">
        <authorList>
            <person name="Brisse S."/>
        </authorList>
    </citation>
    <scope>NUCLEOTIDE SEQUENCE [LARGE SCALE GENOMIC DNA]</scope>
    <source>
        <strain evidence="3">06D021</strain>
    </source>
</reference>
<evidence type="ECO:0000313" key="3">
    <source>
        <dbReference type="Proteomes" id="UP000220639"/>
    </source>
</evidence>
<dbReference type="Pfam" id="PF06961">
    <property type="entry name" value="DUF1294"/>
    <property type="match status" value="1"/>
</dbReference>
<keyword evidence="1" id="KW-0472">Membrane</keyword>
<sequence length="114" mass="12736">MNLNRCCYLLLIAAALGSIFTSWPFAIWLLLVNVLTLAIYGVDKMAARRAWHRVPESTLLVFGFVGGWAGAIAGQQLFRHKTQKQPFRTWFIISAIASLAGMAAIYVFSPFSFH</sequence>
<protein>
    <recommendedName>
        <fullName evidence="4">DUF1294 domain-containing protein</fullName>
    </recommendedName>
</protein>
<dbReference type="RefSeq" id="WP_098140629.1">
    <property type="nucleotide sequence ID" value="NZ_CBCSJA010000026.1"/>
</dbReference>